<dbReference type="RefSeq" id="WP_072580895.1">
    <property type="nucleotide sequence ID" value="NZ_CP016020.1"/>
</dbReference>
<dbReference type="InterPro" id="IPR036291">
    <property type="entry name" value="NAD(P)-bd_dom_sf"/>
</dbReference>
<dbReference type="EMBL" id="CP016020">
    <property type="protein sequence ID" value="APH06092.1"/>
    <property type="molecule type" value="Genomic_DNA"/>
</dbReference>
<dbReference type="Gene3D" id="3.40.50.720">
    <property type="entry name" value="NAD(P)-binding Rossmann-like Domain"/>
    <property type="match status" value="1"/>
</dbReference>
<dbReference type="GO" id="GO:0016646">
    <property type="term" value="F:oxidoreductase activity, acting on the CH-NH group of donors, NAD or NADP as acceptor"/>
    <property type="evidence" value="ECO:0007669"/>
    <property type="project" value="TreeGrafter"/>
</dbReference>
<accession>A0A1L3MUT2</accession>
<dbReference type="InterPro" id="IPR016040">
    <property type="entry name" value="NAD(P)-bd_dom"/>
</dbReference>
<organism evidence="2 3">
    <name type="scientific">Bacillus weihaiensis</name>
    <dbReference type="NCBI Taxonomy" id="1547283"/>
    <lineage>
        <taxon>Bacteria</taxon>
        <taxon>Bacillati</taxon>
        <taxon>Bacillota</taxon>
        <taxon>Bacilli</taxon>
        <taxon>Bacillales</taxon>
        <taxon>Bacillaceae</taxon>
        <taxon>Bacillus</taxon>
    </lineage>
</organism>
<keyword evidence="3" id="KW-1185">Reference proteome</keyword>
<dbReference type="OrthoDB" id="9785372at2"/>
<proteinExistence type="predicted"/>
<dbReference type="PANTHER" id="PTHR43355">
    <property type="entry name" value="FLAVIN REDUCTASE (NADPH)"/>
    <property type="match status" value="1"/>
</dbReference>
<dbReference type="KEGG" id="bwh:A9C19_15830"/>
<dbReference type="Proteomes" id="UP000181936">
    <property type="component" value="Chromosome"/>
</dbReference>
<evidence type="ECO:0000313" key="2">
    <source>
        <dbReference type="EMBL" id="APH06092.1"/>
    </source>
</evidence>
<protein>
    <recommendedName>
        <fullName evidence="1">NAD(P)-binding domain-containing protein</fullName>
    </recommendedName>
</protein>
<reference evidence="2 3" key="1">
    <citation type="journal article" date="2016" name="Sci. Rep.">
        <title>Complete genome sequence and transcriptomic analysis of a novel marine strain Bacillus weihaiensis reveals the mechanism of brown algae degradation.</title>
        <authorList>
            <person name="Zhu Y."/>
            <person name="Chen P."/>
            <person name="Bao Y."/>
            <person name="Men Y."/>
            <person name="Zeng Y."/>
            <person name="Yang J."/>
            <person name="Sun J."/>
            <person name="Sun Y."/>
        </authorList>
    </citation>
    <scope>NUCLEOTIDE SEQUENCE [LARGE SCALE GENOMIC DNA]</scope>
    <source>
        <strain evidence="2 3">Alg07</strain>
    </source>
</reference>
<gene>
    <name evidence="2" type="ORF">A9C19_15830</name>
</gene>
<dbReference type="STRING" id="1547283.A9C19_15830"/>
<dbReference type="CDD" id="cd05244">
    <property type="entry name" value="BVR-B_like_SDR_a"/>
    <property type="match status" value="1"/>
</dbReference>
<sequence>MKIALFGATGRVGNELVKLLLQENHEVRILVRQPNKVQLHSQKLRILSGNARNKEDVERVISGCDVVISALNTDGDDTLSIATPLIIQTMETYKIHRILTIGTAGILQSRTQPEVFRFQSDESRRRTTRAAEEHLKAYLSLQASKLAWTIICPTYLPDGNLTKNYRYCADYLPENGREISVQDTAHFTLTQLKNHEFLHKRVGICY</sequence>
<evidence type="ECO:0000259" key="1">
    <source>
        <dbReference type="Pfam" id="PF13460"/>
    </source>
</evidence>
<dbReference type="AlphaFoldDB" id="A0A1L3MUT2"/>
<dbReference type="Pfam" id="PF13460">
    <property type="entry name" value="NAD_binding_10"/>
    <property type="match status" value="1"/>
</dbReference>
<dbReference type="SUPFAM" id="SSF51735">
    <property type="entry name" value="NAD(P)-binding Rossmann-fold domains"/>
    <property type="match status" value="1"/>
</dbReference>
<name>A0A1L3MUT2_9BACI</name>
<dbReference type="PANTHER" id="PTHR43355:SF2">
    <property type="entry name" value="FLAVIN REDUCTASE (NADPH)"/>
    <property type="match status" value="1"/>
</dbReference>
<evidence type="ECO:0000313" key="3">
    <source>
        <dbReference type="Proteomes" id="UP000181936"/>
    </source>
</evidence>
<feature type="domain" description="NAD(P)-binding" evidence="1">
    <location>
        <begin position="7"/>
        <end position="194"/>
    </location>
</feature>
<dbReference type="InterPro" id="IPR051606">
    <property type="entry name" value="Polyketide_Oxido-like"/>
</dbReference>